<dbReference type="Gene3D" id="2.10.25.10">
    <property type="entry name" value="Laminin"/>
    <property type="match status" value="1"/>
</dbReference>
<evidence type="ECO:0000256" key="1">
    <source>
        <dbReference type="ARBA" id="ARBA00004302"/>
    </source>
</evidence>
<dbReference type="GO" id="GO:0009888">
    <property type="term" value="P:tissue development"/>
    <property type="evidence" value="ECO:0007669"/>
    <property type="project" value="TreeGrafter"/>
</dbReference>
<dbReference type="SUPFAM" id="SSF57196">
    <property type="entry name" value="EGF/Laminin"/>
    <property type="match status" value="1"/>
</dbReference>
<dbReference type="EMBL" id="VWZX01002824">
    <property type="protein sequence ID" value="NXI37692.1"/>
    <property type="molecule type" value="Genomic_DNA"/>
</dbReference>
<sequence>ACNCHGHATDCYYDAAVDRRRESLNIHGHYEGGGVCIGCQHNTAGTNCEKCAEGYYRPYGVPLTAPDACIPCSCSLEHAEGCGEGSGHCFCKENFQRDSCECCAAGFYGYP</sequence>
<dbReference type="InterPro" id="IPR050440">
    <property type="entry name" value="Laminin/Netrin_ECM"/>
</dbReference>
<dbReference type="Pfam" id="PF00053">
    <property type="entry name" value="EGF_laminin"/>
    <property type="match status" value="1"/>
</dbReference>
<feature type="non-terminal residue" evidence="11">
    <location>
        <position position="1"/>
    </location>
</feature>
<keyword evidence="5" id="KW-0677">Repeat</keyword>
<dbReference type="Pfam" id="PF24973">
    <property type="entry name" value="EGF_LMN_ATRN"/>
    <property type="match status" value="1"/>
</dbReference>
<dbReference type="GO" id="GO:0005201">
    <property type="term" value="F:extracellular matrix structural constituent"/>
    <property type="evidence" value="ECO:0007669"/>
    <property type="project" value="TreeGrafter"/>
</dbReference>
<keyword evidence="4" id="KW-0732">Signal</keyword>
<evidence type="ECO:0000259" key="10">
    <source>
        <dbReference type="PROSITE" id="PS01248"/>
    </source>
</evidence>
<dbReference type="PROSITE" id="PS01248">
    <property type="entry name" value="EGF_LAM_1"/>
    <property type="match status" value="1"/>
</dbReference>
<keyword evidence="2" id="KW-0964">Secreted</keyword>
<keyword evidence="8" id="KW-0325">Glycoprotein</keyword>
<evidence type="ECO:0000256" key="4">
    <source>
        <dbReference type="ARBA" id="ARBA00022729"/>
    </source>
</evidence>
<evidence type="ECO:0000256" key="6">
    <source>
        <dbReference type="ARBA" id="ARBA00022869"/>
    </source>
</evidence>
<dbReference type="GO" id="GO:0005576">
    <property type="term" value="C:extracellular region"/>
    <property type="evidence" value="ECO:0007669"/>
    <property type="project" value="UniProtKB-ARBA"/>
</dbReference>
<gene>
    <name evidence="11" type="primary">Lama3</name>
    <name evidence="11" type="ORF">GALDEA_R02702</name>
</gene>
<feature type="domain" description="Laminin EGF-like" evidence="10">
    <location>
        <begin position="36"/>
        <end position="72"/>
    </location>
</feature>
<dbReference type="GO" id="GO:0007411">
    <property type="term" value="P:axon guidance"/>
    <property type="evidence" value="ECO:0007669"/>
    <property type="project" value="TreeGrafter"/>
</dbReference>
<evidence type="ECO:0000256" key="9">
    <source>
        <dbReference type="ARBA" id="ARBA00023292"/>
    </source>
</evidence>
<comment type="caution">
    <text evidence="11">The sequence shown here is derived from an EMBL/GenBank/DDBJ whole genome shotgun (WGS) entry which is preliminary data.</text>
</comment>
<dbReference type="CDD" id="cd00055">
    <property type="entry name" value="EGF_Lam"/>
    <property type="match status" value="1"/>
</dbReference>
<keyword evidence="3" id="KW-0272">Extracellular matrix</keyword>
<keyword evidence="6" id="KW-0084">Basement membrane</keyword>
<dbReference type="InterPro" id="IPR056863">
    <property type="entry name" value="LMN_ATRN_NET-like_EGF"/>
</dbReference>
<comment type="subcellular location">
    <subcellularLocation>
        <location evidence="1">Secreted</location>
        <location evidence="1">Extracellular space</location>
        <location evidence="1">Extracellular matrix</location>
        <location evidence="1">Basement membrane</location>
    </subcellularLocation>
</comment>
<dbReference type="OrthoDB" id="18487at2759"/>
<dbReference type="PANTHER" id="PTHR10574">
    <property type="entry name" value="NETRIN/LAMININ-RELATED"/>
    <property type="match status" value="1"/>
</dbReference>
<dbReference type="GO" id="GO:0009887">
    <property type="term" value="P:animal organ morphogenesis"/>
    <property type="evidence" value="ECO:0007669"/>
    <property type="project" value="TreeGrafter"/>
</dbReference>
<dbReference type="InterPro" id="IPR002049">
    <property type="entry name" value="LE_dom"/>
</dbReference>
<evidence type="ECO:0000256" key="7">
    <source>
        <dbReference type="ARBA" id="ARBA00023157"/>
    </source>
</evidence>
<dbReference type="SMART" id="SM00180">
    <property type="entry name" value="EGF_Lam"/>
    <property type="match status" value="2"/>
</dbReference>
<protein>
    <submittedName>
        <fullName evidence="11">LAMA3 protein</fullName>
    </submittedName>
</protein>
<evidence type="ECO:0000256" key="2">
    <source>
        <dbReference type="ARBA" id="ARBA00022525"/>
    </source>
</evidence>
<accession>A0A7K9SNL3</accession>
<evidence type="ECO:0000256" key="5">
    <source>
        <dbReference type="ARBA" id="ARBA00022737"/>
    </source>
</evidence>
<keyword evidence="7" id="KW-1015">Disulfide bond</keyword>
<keyword evidence="9" id="KW-0424">Laminin EGF-like domain</keyword>
<reference evidence="11 12" key="1">
    <citation type="submission" date="2019-09" db="EMBL/GenBank/DDBJ databases">
        <title>Bird 10,000 Genomes (B10K) Project - Family phase.</title>
        <authorList>
            <person name="Zhang G."/>
        </authorList>
    </citation>
    <scope>NUCLEOTIDE SEQUENCE [LARGE SCALE GENOMIC DNA]</scope>
    <source>
        <strain evidence="11">B10K-DU-001-62</strain>
        <tissue evidence="11">Muscle</tissue>
    </source>
</reference>
<name>A0A7K9SNL3_9PICI</name>
<evidence type="ECO:0000313" key="11">
    <source>
        <dbReference type="EMBL" id="NXI37692.1"/>
    </source>
</evidence>
<dbReference type="GO" id="GO:0005604">
    <property type="term" value="C:basement membrane"/>
    <property type="evidence" value="ECO:0007669"/>
    <property type="project" value="UniProtKB-SubCell"/>
</dbReference>
<dbReference type="Gene3D" id="2.170.300.10">
    <property type="entry name" value="Tie2 ligand-binding domain superfamily"/>
    <property type="match status" value="1"/>
</dbReference>
<proteinExistence type="predicted"/>
<keyword evidence="12" id="KW-1185">Reference proteome</keyword>
<dbReference type="AlphaFoldDB" id="A0A7K9SNL3"/>
<dbReference type="PANTHER" id="PTHR10574:SF285">
    <property type="entry name" value="LAMININ SUBUNIT ALPHA-3"/>
    <property type="match status" value="1"/>
</dbReference>
<evidence type="ECO:0000256" key="3">
    <source>
        <dbReference type="ARBA" id="ARBA00022530"/>
    </source>
</evidence>
<feature type="non-terminal residue" evidence="11">
    <location>
        <position position="111"/>
    </location>
</feature>
<evidence type="ECO:0000313" key="12">
    <source>
        <dbReference type="Proteomes" id="UP000566440"/>
    </source>
</evidence>
<organism evidence="11 12">
    <name type="scientific">Galbula dea</name>
    <dbReference type="NCBI Taxonomy" id="1109041"/>
    <lineage>
        <taxon>Eukaryota</taxon>
        <taxon>Metazoa</taxon>
        <taxon>Chordata</taxon>
        <taxon>Craniata</taxon>
        <taxon>Vertebrata</taxon>
        <taxon>Euteleostomi</taxon>
        <taxon>Archelosauria</taxon>
        <taxon>Archosauria</taxon>
        <taxon>Dinosauria</taxon>
        <taxon>Saurischia</taxon>
        <taxon>Theropoda</taxon>
        <taxon>Coelurosauria</taxon>
        <taxon>Aves</taxon>
        <taxon>Neognathae</taxon>
        <taxon>Neoaves</taxon>
        <taxon>Telluraves</taxon>
        <taxon>Coraciimorphae</taxon>
        <taxon>Piciformes</taxon>
        <taxon>Galbulidae</taxon>
        <taxon>Galbula</taxon>
    </lineage>
</organism>
<dbReference type="Proteomes" id="UP000566440">
    <property type="component" value="Unassembled WGS sequence"/>
</dbReference>
<evidence type="ECO:0000256" key="8">
    <source>
        <dbReference type="ARBA" id="ARBA00023180"/>
    </source>
</evidence>
<dbReference type="FunFam" id="2.10.25.10:FF:000069">
    <property type="entry name" value="Laminin subunit alpha 1"/>
    <property type="match status" value="1"/>
</dbReference>